<dbReference type="SUPFAM" id="SSF51735">
    <property type="entry name" value="NAD(P)-binding Rossmann-fold domains"/>
    <property type="match status" value="1"/>
</dbReference>
<dbReference type="InterPro" id="IPR002347">
    <property type="entry name" value="SDR_fam"/>
</dbReference>
<proteinExistence type="predicted"/>
<gene>
    <name evidence="1" type="ORF">EDC57_0345</name>
</gene>
<evidence type="ECO:0000313" key="1">
    <source>
        <dbReference type="EMBL" id="ROR34447.1"/>
    </source>
</evidence>
<organism evidence="1 2">
    <name type="scientific">Inmirania thermothiophila</name>
    <dbReference type="NCBI Taxonomy" id="1750597"/>
    <lineage>
        <taxon>Bacteria</taxon>
        <taxon>Pseudomonadati</taxon>
        <taxon>Pseudomonadota</taxon>
        <taxon>Gammaproteobacteria</taxon>
        <taxon>Chromatiales</taxon>
        <taxon>Ectothiorhodospiraceae</taxon>
        <taxon>Inmirania</taxon>
    </lineage>
</organism>
<comment type="caution">
    <text evidence="1">The sequence shown here is derived from an EMBL/GenBank/DDBJ whole genome shotgun (WGS) entry which is preliminary data.</text>
</comment>
<dbReference type="Gene3D" id="3.40.50.720">
    <property type="entry name" value="NAD(P)-binding Rossmann-like Domain"/>
    <property type="match status" value="1"/>
</dbReference>
<dbReference type="Pfam" id="PF00106">
    <property type="entry name" value="adh_short"/>
    <property type="match status" value="1"/>
</dbReference>
<dbReference type="PANTHER" id="PTHR45458">
    <property type="entry name" value="SHORT-CHAIN DEHYDROGENASE/REDUCTASE SDR"/>
    <property type="match status" value="1"/>
</dbReference>
<name>A0A3N1YAN3_9GAMM</name>
<dbReference type="PRINTS" id="PR00081">
    <property type="entry name" value="GDHRDH"/>
</dbReference>
<dbReference type="InterPro" id="IPR052184">
    <property type="entry name" value="SDR_enzymes"/>
</dbReference>
<dbReference type="GO" id="GO:0016616">
    <property type="term" value="F:oxidoreductase activity, acting on the CH-OH group of donors, NAD or NADP as acceptor"/>
    <property type="evidence" value="ECO:0007669"/>
    <property type="project" value="TreeGrafter"/>
</dbReference>
<protein>
    <submittedName>
        <fullName evidence="1">NADP-dependent 3-hydroxy acid dehydrogenase YdfG</fullName>
    </submittedName>
</protein>
<dbReference type="PANTHER" id="PTHR45458:SF1">
    <property type="entry name" value="SHORT CHAIN DEHYDROGENASE"/>
    <property type="match status" value="1"/>
</dbReference>
<dbReference type="AlphaFoldDB" id="A0A3N1YAN3"/>
<accession>A0A3N1YAN3</accession>
<sequence length="232" mass="24911">MATVLVTGASRGLGLEWVRQYAAEGARVHACCRRPAEAAALAELAARRPEVRVHRMDVTRADEVAAVAAELGGEPLDLLVLNAGIYLEKYGEARLGALRYDDWRLTLEVNLLGAARVLEAFRGHLEAARRAVVVAVSSHMGAIADIGQAGDTYYRSSKAALNAAMRGFAHELAPRGIGLLLLHPGWVRTRMGGAAAPLTAAESVRAMRALVARFEPAMSGRFFRCDGEALPW</sequence>
<dbReference type="Proteomes" id="UP000276634">
    <property type="component" value="Unassembled WGS sequence"/>
</dbReference>
<dbReference type="EMBL" id="RJVI01000001">
    <property type="protein sequence ID" value="ROR34447.1"/>
    <property type="molecule type" value="Genomic_DNA"/>
</dbReference>
<keyword evidence="2" id="KW-1185">Reference proteome</keyword>
<evidence type="ECO:0000313" key="2">
    <source>
        <dbReference type="Proteomes" id="UP000276634"/>
    </source>
</evidence>
<dbReference type="InterPro" id="IPR036291">
    <property type="entry name" value="NAD(P)-bd_dom_sf"/>
</dbReference>
<reference evidence="1 2" key="1">
    <citation type="submission" date="2018-11" db="EMBL/GenBank/DDBJ databases">
        <title>Genomic Encyclopedia of Type Strains, Phase IV (KMG-IV): sequencing the most valuable type-strain genomes for metagenomic binning, comparative biology and taxonomic classification.</title>
        <authorList>
            <person name="Goeker M."/>
        </authorList>
    </citation>
    <scope>NUCLEOTIDE SEQUENCE [LARGE SCALE GENOMIC DNA]</scope>
    <source>
        <strain evidence="1 2">DSM 100275</strain>
    </source>
</reference>
<dbReference type="RefSeq" id="WP_211331852.1">
    <property type="nucleotide sequence ID" value="NZ_RJVI01000001.1"/>
</dbReference>